<organism evidence="10 11">
    <name type="scientific">Symbiochloris irregularis</name>
    <dbReference type="NCBI Taxonomy" id="706552"/>
    <lineage>
        <taxon>Eukaryota</taxon>
        <taxon>Viridiplantae</taxon>
        <taxon>Chlorophyta</taxon>
        <taxon>core chlorophytes</taxon>
        <taxon>Trebouxiophyceae</taxon>
        <taxon>Trebouxiales</taxon>
        <taxon>Trebouxiaceae</taxon>
        <taxon>Symbiochloris</taxon>
    </lineage>
</organism>
<keyword evidence="2" id="KW-0677">Repeat</keyword>
<feature type="domain" description="RING-type" evidence="9">
    <location>
        <begin position="781"/>
        <end position="822"/>
    </location>
</feature>
<dbReference type="Gene3D" id="3.30.40.10">
    <property type="entry name" value="Zinc/RING finger domain, C3HC4 (zinc finger)"/>
    <property type="match status" value="1"/>
</dbReference>
<dbReference type="PANTHER" id="PTHR24173:SF74">
    <property type="entry name" value="ANKYRIN REPEAT DOMAIN-CONTAINING PROTEIN 16"/>
    <property type="match status" value="1"/>
</dbReference>
<accession>A0AAW1P9I9</accession>
<dbReference type="PANTHER" id="PTHR24173">
    <property type="entry name" value="ANKYRIN REPEAT CONTAINING"/>
    <property type="match status" value="1"/>
</dbReference>
<dbReference type="Proteomes" id="UP001465755">
    <property type="component" value="Unassembled WGS sequence"/>
</dbReference>
<evidence type="ECO:0000313" key="10">
    <source>
        <dbReference type="EMBL" id="KAK9805084.1"/>
    </source>
</evidence>
<protein>
    <recommendedName>
        <fullName evidence="9">RING-type domain-containing protein</fullName>
    </recommendedName>
</protein>
<keyword evidence="4" id="KW-0862">Zinc</keyword>
<dbReference type="GO" id="GO:0008270">
    <property type="term" value="F:zinc ion binding"/>
    <property type="evidence" value="ECO:0007669"/>
    <property type="project" value="UniProtKB-KW"/>
</dbReference>
<keyword evidence="1" id="KW-0479">Metal-binding</keyword>
<feature type="compositionally biased region" description="Polar residues" evidence="8">
    <location>
        <begin position="468"/>
        <end position="480"/>
    </location>
</feature>
<gene>
    <name evidence="10" type="ORF">WJX73_003042</name>
</gene>
<dbReference type="PROSITE" id="PS50089">
    <property type="entry name" value="ZF_RING_2"/>
    <property type="match status" value="1"/>
</dbReference>
<dbReference type="SMART" id="SM00248">
    <property type="entry name" value="ANK"/>
    <property type="match status" value="4"/>
</dbReference>
<reference evidence="10 11" key="1">
    <citation type="journal article" date="2024" name="Nat. Commun.">
        <title>Phylogenomics reveals the evolutionary origins of lichenization in chlorophyte algae.</title>
        <authorList>
            <person name="Puginier C."/>
            <person name="Libourel C."/>
            <person name="Otte J."/>
            <person name="Skaloud P."/>
            <person name="Haon M."/>
            <person name="Grisel S."/>
            <person name="Petersen M."/>
            <person name="Berrin J.G."/>
            <person name="Delaux P.M."/>
            <person name="Dal Grande F."/>
            <person name="Keller J."/>
        </authorList>
    </citation>
    <scope>NUCLEOTIDE SEQUENCE [LARGE SCALE GENOMIC DNA]</scope>
    <source>
        <strain evidence="10 11">SAG 2036</strain>
    </source>
</reference>
<evidence type="ECO:0000256" key="2">
    <source>
        <dbReference type="ARBA" id="ARBA00022737"/>
    </source>
</evidence>
<evidence type="ECO:0000256" key="7">
    <source>
        <dbReference type="PROSITE-ProRule" id="PRU00175"/>
    </source>
</evidence>
<dbReference type="PROSITE" id="PS00518">
    <property type="entry name" value="ZF_RING_1"/>
    <property type="match status" value="1"/>
</dbReference>
<dbReference type="EMBL" id="JALJOQ010000045">
    <property type="protein sequence ID" value="KAK9805084.1"/>
    <property type="molecule type" value="Genomic_DNA"/>
</dbReference>
<keyword evidence="3 7" id="KW-0863">Zinc-finger</keyword>
<keyword evidence="11" id="KW-1185">Reference proteome</keyword>
<feature type="compositionally biased region" description="Low complexity" evidence="8">
    <location>
        <begin position="455"/>
        <end position="467"/>
    </location>
</feature>
<dbReference type="InterPro" id="IPR036770">
    <property type="entry name" value="Ankyrin_rpt-contain_sf"/>
</dbReference>
<name>A0AAW1P9I9_9CHLO</name>
<proteinExistence type="predicted"/>
<dbReference type="SUPFAM" id="SSF57850">
    <property type="entry name" value="RING/U-box"/>
    <property type="match status" value="1"/>
</dbReference>
<evidence type="ECO:0000256" key="1">
    <source>
        <dbReference type="ARBA" id="ARBA00022723"/>
    </source>
</evidence>
<dbReference type="Pfam" id="PF00023">
    <property type="entry name" value="Ank"/>
    <property type="match status" value="1"/>
</dbReference>
<feature type="repeat" description="ANK" evidence="6">
    <location>
        <begin position="143"/>
        <end position="175"/>
    </location>
</feature>
<dbReference type="InterPro" id="IPR013083">
    <property type="entry name" value="Znf_RING/FYVE/PHD"/>
</dbReference>
<feature type="region of interest" description="Disordered" evidence="8">
    <location>
        <begin position="708"/>
        <end position="728"/>
    </location>
</feature>
<dbReference type="PROSITE" id="PS50297">
    <property type="entry name" value="ANK_REP_REGION"/>
    <property type="match status" value="2"/>
</dbReference>
<dbReference type="InterPro" id="IPR017907">
    <property type="entry name" value="Znf_RING_CS"/>
</dbReference>
<feature type="region of interest" description="Disordered" evidence="8">
    <location>
        <begin position="553"/>
        <end position="626"/>
    </location>
</feature>
<evidence type="ECO:0000256" key="5">
    <source>
        <dbReference type="ARBA" id="ARBA00023043"/>
    </source>
</evidence>
<evidence type="ECO:0000256" key="3">
    <source>
        <dbReference type="ARBA" id="ARBA00022771"/>
    </source>
</evidence>
<keyword evidence="5 6" id="KW-0040">ANK repeat</keyword>
<feature type="compositionally biased region" description="Low complexity" evidence="8">
    <location>
        <begin position="424"/>
        <end position="438"/>
    </location>
</feature>
<dbReference type="SUPFAM" id="SSF48403">
    <property type="entry name" value="Ankyrin repeat"/>
    <property type="match status" value="1"/>
</dbReference>
<dbReference type="Pfam" id="PF12796">
    <property type="entry name" value="Ank_2"/>
    <property type="match status" value="1"/>
</dbReference>
<evidence type="ECO:0000313" key="11">
    <source>
        <dbReference type="Proteomes" id="UP001465755"/>
    </source>
</evidence>
<dbReference type="InterPro" id="IPR001841">
    <property type="entry name" value="Znf_RING"/>
</dbReference>
<feature type="compositionally biased region" description="Polar residues" evidence="8">
    <location>
        <begin position="600"/>
        <end position="610"/>
    </location>
</feature>
<feature type="repeat" description="ANK" evidence="6">
    <location>
        <begin position="109"/>
        <end position="141"/>
    </location>
</feature>
<feature type="compositionally biased region" description="Polar residues" evidence="8">
    <location>
        <begin position="716"/>
        <end position="728"/>
    </location>
</feature>
<evidence type="ECO:0000256" key="6">
    <source>
        <dbReference type="PROSITE-ProRule" id="PRU00023"/>
    </source>
</evidence>
<dbReference type="InterPro" id="IPR002110">
    <property type="entry name" value="Ankyrin_rpt"/>
</dbReference>
<evidence type="ECO:0000256" key="4">
    <source>
        <dbReference type="ARBA" id="ARBA00022833"/>
    </source>
</evidence>
<evidence type="ECO:0000256" key="8">
    <source>
        <dbReference type="SAM" id="MobiDB-lite"/>
    </source>
</evidence>
<feature type="compositionally biased region" description="Low complexity" evidence="8">
    <location>
        <begin position="562"/>
        <end position="577"/>
    </location>
</feature>
<dbReference type="AlphaFoldDB" id="A0AAW1P9I9"/>
<comment type="caution">
    <text evidence="10">The sequence shown here is derived from an EMBL/GenBank/DDBJ whole genome shotgun (WGS) entry which is preliminary data.</text>
</comment>
<feature type="compositionally biased region" description="Low complexity" evidence="8">
    <location>
        <begin position="391"/>
        <end position="410"/>
    </location>
</feature>
<feature type="repeat" description="ANK" evidence="6">
    <location>
        <begin position="200"/>
        <end position="232"/>
    </location>
</feature>
<dbReference type="PROSITE" id="PS50088">
    <property type="entry name" value="ANK_REPEAT"/>
    <property type="match status" value="3"/>
</dbReference>
<feature type="compositionally biased region" description="Basic and acidic residues" evidence="8">
    <location>
        <begin position="512"/>
        <end position="521"/>
    </location>
</feature>
<sequence>MGNSLSCVSAPAGRQLLTAAAAGNATQVQNVLEDRPELASYTFFGNNFNVAHHAAAKGHLDVLKALVDVLSNNASDVMGGRGGSWKEEAINAITWSRYLKDVLNARTGQGETALILACSEGHADCVAFLLEHGADVFAVDRTQRRSAIHCAAAAGRTSVLRRLLDDATKVHTEDGLVCLKDVRVHDMSGQCRYMDSRAENGMTALHLAAFNGNLASVQCLLDAGASMMAMLQAHADALGTWGRAEGEQGAAARRGWEGDGRIDLRSVANTLRQLPYHVAWQRGFRQAAGVLNPTVAIDSALENVRELENGYGPQRLATLAAYALRINLLQWLAQYKNDREQERRLWHQREHVQKVIHGQRHKEVRKFHSEASAEEVLQRWAAQFQDEADSGHLAAPAGAAAARESDASSGITSVPAGLGPVHTLQSNLSNPRLSSLSQTPTMETVAEGLSERSRSTASQSTQSRNASGRISFSSANPQEQQDAEQPLPLAPADESAPEECTSCTPPHPTSASDEKMTEKQEPLPLIRSNNPEGLSNKARLSLTEADVAVQPSPFLSPFENMGPPSSSASSLRELGSEANEEAQNALPGKTRSVRFAHLNRASSQSLASTTEPERQPGPASMDVTGASGLLGLTRADSAADPSAVQSSGLWRMQTMPDPFRDDLMALAGPVEGIQLSRTRSEGAPIVPRSRLQFKTRSQQRELIVAGPSLSRPDDVSTASNVLTGSRSSGLRRTISSMTRWAGRASTDNHVRRPSVDGAANLWRAASIQGFEDMPDAEDPECGICLDEPHEVGIRGCKHRLCLPCAQKLCEVNKKPPLCPFCRCHIEAFLPLPVVHHGVVI</sequence>
<dbReference type="Gene3D" id="1.25.40.20">
    <property type="entry name" value="Ankyrin repeat-containing domain"/>
    <property type="match status" value="2"/>
</dbReference>
<feature type="region of interest" description="Disordered" evidence="8">
    <location>
        <begin position="391"/>
        <end position="534"/>
    </location>
</feature>
<evidence type="ECO:0000259" key="9">
    <source>
        <dbReference type="PROSITE" id="PS50089"/>
    </source>
</evidence>